<protein>
    <recommendedName>
        <fullName evidence="2">GH18 domain-containing protein</fullName>
    </recommendedName>
</protein>
<proteinExistence type="predicted"/>
<reference evidence="3" key="1">
    <citation type="journal article" date="2014" name="Int. J. Syst. Evol. Microbiol.">
        <title>Complete genome sequence of Corynebacterium casei LMG S-19264T (=DSM 44701T), isolated from a smear-ripened cheese.</title>
        <authorList>
            <consortium name="US DOE Joint Genome Institute (JGI-PGF)"/>
            <person name="Walter F."/>
            <person name="Albersmeier A."/>
            <person name="Kalinowski J."/>
            <person name="Ruckert C."/>
        </authorList>
    </citation>
    <scope>NUCLEOTIDE SEQUENCE</scope>
    <source>
        <strain evidence="3">CGMCC 1.12987</strain>
    </source>
</reference>
<sequence>MRWKAFISVFLMVALLCTPFNNEAIHAAAAPKVTILLDGYPLPFPEEPIIIKGYTMVPFRAIAEAIGIKVQYENSSKRITATRQDESGSHTVVLQLNNTTAQVDGQPVKLAVPPQAKNGHTLIPLSFFSRQFGAGVGFENKTKTVAITSPKRSMYVSGYYALSSFSERGMITGMGSVAFGWSRIDRESSFTTEGTDFRWPRAAGEITPERIVQETAAAGTTPYLMVYATDGMLELTKVIEDSNLRQQTIDSIVDLAVQKGFQGVHLDFEGLGMTGDKQKVRKQFNEFVRLMSEQTRAANLKLSLALHPINSVYQGYDYRTLAAYADELVIMAYAYEDESRPEPMDKVDEAIRLALQETEAGKLVLGISMGSENAQSVNSKIGLAKRYNLKGIALWRLGLIGEEAFHEMKKSISF</sequence>
<organism evidence="3 4">
    <name type="scientific">Paenibacillus abyssi</name>
    <dbReference type="NCBI Taxonomy" id="1340531"/>
    <lineage>
        <taxon>Bacteria</taxon>
        <taxon>Bacillati</taxon>
        <taxon>Bacillota</taxon>
        <taxon>Bacilli</taxon>
        <taxon>Bacillales</taxon>
        <taxon>Paenibacillaceae</taxon>
        <taxon>Paenibacillus</taxon>
    </lineage>
</organism>
<dbReference type="PANTHER" id="PTHR46066">
    <property type="entry name" value="CHITINASE DOMAIN-CONTAINING PROTEIN 1 FAMILY MEMBER"/>
    <property type="match status" value="1"/>
</dbReference>
<dbReference type="Pfam" id="PF07833">
    <property type="entry name" value="Cu_amine_oxidN1"/>
    <property type="match status" value="1"/>
</dbReference>
<dbReference type="Pfam" id="PF00704">
    <property type="entry name" value="Glyco_hydro_18"/>
    <property type="match status" value="1"/>
</dbReference>
<dbReference type="AlphaFoldDB" id="A0A917CIB4"/>
<feature type="signal peptide" evidence="1">
    <location>
        <begin position="1"/>
        <end position="23"/>
    </location>
</feature>
<dbReference type="EMBL" id="BMGR01000001">
    <property type="protein sequence ID" value="GGF86716.1"/>
    <property type="molecule type" value="Genomic_DNA"/>
</dbReference>
<dbReference type="Gene3D" id="3.30.457.10">
    <property type="entry name" value="Copper amine oxidase-like, N-terminal domain"/>
    <property type="match status" value="1"/>
</dbReference>
<dbReference type="InterPro" id="IPR036582">
    <property type="entry name" value="Mao_N_sf"/>
</dbReference>
<evidence type="ECO:0000256" key="1">
    <source>
        <dbReference type="SAM" id="SignalP"/>
    </source>
</evidence>
<dbReference type="InterPro" id="IPR001223">
    <property type="entry name" value="Glyco_hydro18_cat"/>
</dbReference>
<comment type="caution">
    <text evidence="3">The sequence shown here is derived from an EMBL/GenBank/DDBJ whole genome shotgun (WGS) entry which is preliminary data.</text>
</comment>
<dbReference type="SUPFAM" id="SSF55383">
    <property type="entry name" value="Copper amine oxidase, domain N"/>
    <property type="match status" value="1"/>
</dbReference>
<dbReference type="SUPFAM" id="SSF51445">
    <property type="entry name" value="(Trans)glycosidases"/>
    <property type="match status" value="1"/>
</dbReference>
<feature type="chain" id="PRO_5039048996" description="GH18 domain-containing protein" evidence="1">
    <location>
        <begin position="24"/>
        <end position="414"/>
    </location>
</feature>
<dbReference type="InterPro" id="IPR012854">
    <property type="entry name" value="Cu_amine_oxidase-like_N"/>
</dbReference>
<dbReference type="InterPro" id="IPR017853">
    <property type="entry name" value="GH"/>
</dbReference>
<dbReference type="GO" id="GO:0005975">
    <property type="term" value="P:carbohydrate metabolic process"/>
    <property type="evidence" value="ECO:0007669"/>
    <property type="project" value="InterPro"/>
</dbReference>
<gene>
    <name evidence="3" type="ORF">GCM10010916_00050</name>
</gene>
<evidence type="ECO:0000313" key="4">
    <source>
        <dbReference type="Proteomes" id="UP000644756"/>
    </source>
</evidence>
<dbReference type="Gene3D" id="3.20.20.80">
    <property type="entry name" value="Glycosidases"/>
    <property type="match status" value="1"/>
</dbReference>
<keyword evidence="1" id="KW-0732">Signal</keyword>
<accession>A0A917CIB4</accession>
<reference evidence="3" key="2">
    <citation type="submission" date="2020-09" db="EMBL/GenBank/DDBJ databases">
        <authorList>
            <person name="Sun Q."/>
            <person name="Zhou Y."/>
        </authorList>
    </citation>
    <scope>NUCLEOTIDE SEQUENCE</scope>
    <source>
        <strain evidence="3">CGMCC 1.12987</strain>
    </source>
</reference>
<name>A0A917CIB4_9BACL</name>
<keyword evidence="4" id="KW-1185">Reference proteome</keyword>
<evidence type="ECO:0000313" key="3">
    <source>
        <dbReference type="EMBL" id="GGF86716.1"/>
    </source>
</evidence>
<evidence type="ECO:0000259" key="2">
    <source>
        <dbReference type="PROSITE" id="PS51910"/>
    </source>
</evidence>
<dbReference type="PANTHER" id="PTHR46066:SF2">
    <property type="entry name" value="CHITINASE DOMAIN-CONTAINING PROTEIN 1"/>
    <property type="match status" value="1"/>
</dbReference>
<feature type="domain" description="GH18" evidence="2">
    <location>
        <begin position="155"/>
        <end position="414"/>
    </location>
</feature>
<dbReference type="PROSITE" id="PS51910">
    <property type="entry name" value="GH18_2"/>
    <property type="match status" value="1"/>
</dbReference>
<dbReference type="Proteomes" id="UP000644756">
    <property type="component" value="Unassembled WGS sequence"/>
</dbReference>